<gene>
    <name evidence="1" type="ORF">KK060_24180</name>
</gene>
<proteinExistence type="predicted"/>
<reference evidence="1 2" key="1">
    <citation type="submission" date="2021-05" db="EMBL/GenBank/DDBJ databases">
        <title>A Polyphasic approach of four new species of the genus Ohtaekwangia: Ohtaekwangia histidinii sp. nov., Ohtaekwangia cretensis sp. nov., Ohtaekwangia indiensis sp. nov., Ohtaekwangia reichenbachii sp. nov. from diverse environment.</title>
        <authorList>
            <person name="Octaviana S."/>
        </authorList>
    </citation>
    <scope>NUCLEOTIDE SEQUENCE [LARGE SCALE GENOMIC DNA]</scope>
    <source>
        <strain evidence="1 2">PWU20</strain>
    </source>
</reference>
<evidence type="ECO:0000313" key="1">
    <source>
        <dbReference type="EMBL" id="MBT1706398.1"/>
    </source>
</evidence>
<dbReference type="EMBL" id="JAHESD010000108">
    <property type="protein sequence ID" value="MBT1706398.1"/>
    <property type="molecule type" value="Genomic_DNA"/>
</dbReference>
<keyword evidence="2" id="KW-1185">Reference proteome</keyword>
<dbReference type="RefSeq" id="WP_254157692.1">
    <property type="nucleotide sequence ID" value="NZ_JAHESD010000108.1"/>
</dbReference>
<protein>
    <recommendedName>
        <fullName evidence="3">Transposase</fullName>
    </recommendedName>
</protein>
<comment type="caution">
    <text evidence="1">The sequence shown here is derived from an EMBL/GenBank/DDBJ whole genome shotgun (WGS) entry which is preliminary data.</text>
</comment>
<evidence type="ECO:0008006" key="3">
    <source>
        <dbReference type="Google" id="ProtNLM"/>
    </source>
</evidence>
<name>A0ABS5VYC0_9BACT</name>
<evidence type="ECO:0000313" key="2">
    <source>
        <dbReference type="Proteomes" id="UP000772618"/>
    </source>
</evidence>
<sequence length="48" mass="5601">MPFKDTKVINLNEALTKYNVAVNNDKVLEVSRMANKYGIRYNYNSIFT</sequence>
<accession>A0ABS5VYC0</accession>
<dbReference type="Proteomes" id="UP000772618">
    <property type="component" value="Unassembled WGS sequence"/>
</dbReference>
<organism evidence="1 2">
    <name type="scientific">Chryseosolibacter indicus</name>
    <dbReference type="NCBI Taxonomy" id="2782351"/>
    <lineage>
        <taxon>Bacteria</taxon>
        <taxon>Pseudomonadati</taxon>
        <taxon>Bacteroidota</taxon>
        <taxon>Cytophagia</taxon>
        <taxon>Cytophagales</taxon>
        <taxon>Chryseotaleaceae</taxon>
        <taxon>Chryseosolibacter</taxon>
    </lineage>
</organism>